<dbReference type="InterPro" id="IPR006664">
    <property type="entry name" value="OMP_bac"/>
</dbReference>
<name>A0ABW4Y8P1_9GAMM</name>
<dbReference type="PANTHER" id="PTHR30329:SF21">
    <property type="entry name" value="LIPOPROTEIN YIAD-RELATED"/>
    <property type="match status" value="1"/>
</dbReference>
<dbReference type="InterPro" id="IPR050330">
    <property type="entry name" value="Bact_OuterMem_StrucFunc"/>
</dbReference>
<feature type="chain" id="PRO_5045182925" evidence="5">
    <location>
        <begin position="32"/>
        <end position="193"/>
    </location>
</feature>
<dbReference type="PRINTS" id="PR01021">
    <property type="entry name" value="OMPADOMAIN"/>
</dbReference>
<keyword evidence="8" id="KW-1185">Reference proteome</keyword>
<dbReference type="PROSITE" id="PS51123">
    <property type="entry name" value="OMPA_2"/>
    <property type="match status" value="1"/>
</dbReference>
<comment type="subcellular location">
    <subcellularLocation>
        <location evidence="1">Cell outer membrane</location>
    </subcellularLocation>
</comment>
<accession>A0ABW4Y8P1</accession>
<protein>
    <submittedName>
        <fullName evidence="7">OmpA family protein</fullName>
    </submittedName>
</protein>
<dbReference type="PANTHER" id="PTHR30329">
    <property type="entry name" value="STATOR ELEMENT OF FLAGELLAR MOTOR COMPLEX"/>
    <property type="match status" value="1"/>
</dbReference>
<organism evidence="7 8">
    <name type="scientific">Thiorhodococcus fuscus</name>
    <dbReference type="NCBI Taxonomy" id="527200"/>
    <lineage>
        <taxon>Bacteria</taxon>
        <taxon>Pseudomonadati</taxon>
        <taxon>Pseudomonadota</taxon>
        <taxon>Gammaproteobacteria</taxon>
        <taxon>Chromatiales</taxon>
        <taxon>Chromatiaceae</taxon>
        <taxon>Thiorhodococcus</taxon>
    </lineage>
</organism>
<dbReference type="SUPFAM" id="SSF103088">
    <property type="entry name" value="OmpA-like"/>
    <property type="match status" value="1"/>
</dbReference>
<dbReference type="Gene3D" id="3.30.1330.60">
    <property type="entry name" value="OmpA-like domain"/>
    <property type="match status" value="1"/>
</dbReference>
<evidence type="ECO:0000256" key="2">
    <source>
        <dbReference type="ARBA" id="ARBA00023136"/>
    </source>
</evidence>
<evidence type="ECO:0000313" key="8">
    <source>
        <dbReference type="Proteomes" id="UP001597337"/>
    </source>
</evidence>
<reference evidence="8" key="1">
    <citation type="journal article" date="2019" name="Int. J. Syst. Evol. Microbiol.">
        <title>The Global Catalogue of Microorganisms (GCM) 10K type strain sequencing project: providing services to taxonomists for standard genome sequencing and annotation.</title>
        <authorList>
            <consortium name="The Broad Institute Genomics Platform"/>
            <consortium name="The Broad Institute Genome Sequencing Center for Infectious Disease"/>
            <person name="Wu L."/>
            <person name="Ma J."/>
        </authorList>
    </citation>
    <scope>NUCLEOTIDE SEQUENCE [LARGE SCALE GENOMIC DNA]</scope>
    <source>
        <strain evidence="8">KACC 12597</strain>
    </source>
</reference>
<evidence type="ECO:0000313" key="7">
    <source>
        <dbReference type="EMBL" id="MFD2110974.1"/>
    </source>
</evidence>
<dbReference type="EMBL" id="JBHUHX010000007">
    <property type="protein sequence ID" value="MFD2110974.1"/>
    <property type="molecule type" value="Genomic_DNA"/>
</dbReference>
<dbReference type="CDD" id="cd07185">
    <property type="entry name" value="OmpA_C-like"/>
    <property type="match status" value="1"/>
</dbReference>
<keyword evidence="5" id="KW-0732">Signal</keyword>
<dbReference type="InterPro" id="IPR036737">
    <property type="entry name" value="OmpA-like_sf"/>
</dbReference>
<evidence type="ECO:0000259" key="6">
    <source>
        <dbReference type="PROSITE" id="PS51123"/>
    </source>
</evidence>
<keyword evidence="2 4" id="KW-0472">Membrane</keyword>
<evidence type="ECO:0000256" key="5">
    <source>
        <dbReference type="SAM" id="SignalP"/>
    </source>
</evidence>
<sequence>MRKQKNTLRLASLAAPFAVAAVLAAPMAVNAGDYNNEHFWSAKPEGTAWVTNYGECWQSLHGPNDLDPCVAPAPVPKEFNVRLNFEFDKYRIENIVNDGELQRLDNYIAQVNDTPVREKISLVGHTDAKGSEAYNYQLGMRRAETVHDYMISRGIPAEDIMSVESRGELDMLPGVDIYSVEQRRVTIKADYDD</sequence>
<feature type="domain" description="OmpA-like" evidence="6">
    <location>
        <begin position="72"/>
        <end position="193"/>
    </location>
</feature>
<comment type="caution">
    <text evidence="7">The sequence shown here is derived from an EMBL/GenBank/DDBJ whole genome shotgun (WGS) entry which is preliminary data.</text>
</comment>
<feature type="signal peptide" evidence="5">
    <location>
        <begin position="1"/>
        <end position="31"/>
    </location>
</feature>
<evidence type="ECO:0000256" key="1">
    <source>
        <dbReference type="ARBA" id="ARBA00004442"/>
    </source>
</evidence>
<dbReference type="InterPro" id="IPR006665">
    <property type="entry name" value="OmpA-like"/>
</dbReference>
<gene>
    <name evidence="7" type="ORF">ACFSJC_03860</name>
</gene>
<evidence type="ECO:0000256" key="4">
    <source>
        <dbReference type="PROSITE-ProRule" id="PRU00473"/>
    </source>
</evidence>
<proteinExistence type="predicted"/>
<evidence type="ECO:0000256" key="3">
    <source>
        <dbReference type="ARBA" id="ARBA00023237"/>
    </source>
</evidence>
<dbReference type="RefSeq" id="WP_386023486.1">
    <property type="nucleotide sequence ID" value="NZ_JBHUHX010000007.1"/>
</dbReference>
<dbReference type="Proteomes" id="UP001597337">
    <property type="component" value="Unassembled WGS sequence"/>
</dbReference>
<keyword evidence="3" id="KW-0998">Cell outer membrane</keyword>
<dbReference type="Pfam" id="PF00691">
    <property type="entry name" value="OmpA"/>
    <property type="match status" value="1"/>
</dbReference>